<dbReference type="RefSeq" id="WP_234715557.1">
    <property type="nucleotide sequence ID" value="NZ_CP012700.1"/>
</dbReference>
<name>A0A0N9VA03_SPHMC</name>
<protein>
    <recommendedName>
        <fullName evidence="3">DUF3703 domain-containing protein</fullName>
    </recommendedName>
</protein>
<dbReference type="Pfam" id="PF12487">
    <property type="entry name" value="DUF3703"/>
    <property type="match status" value="1"/>
</dbReference>
<dbReference type="PATRIC" id="fig|33050.5.peg.2653"/>
<dbReference type="EMBL" id="CP012700">
    <property type="protein sequence ID" value="ALH81224.1"/>
    <property type="molecule type" value="Genomic_DNA"/>
</dbReference>
<organism evidence="1 2">
    <name type="scientific">Sphingopyxis macrogoltabida</name>
    <name type="common">Sphingomonas macrogoltabidus</name>
    <dbReference type="NCBI Taxonomy" id="33050"/>
    <lineage>
        <taxon>Bacteria</taxon>
        <taxon>Pseudomonadati</taxon>
        <taxon>Pseudomonadota</taxon>
        <taxon>Alphaproteobacteria</taxon>
        <taxon>Sphingomonadales</taxon>
        <taxon>Sphingomonadaceae</taxon>
        <taxon>Sphingopyxis</taxon>
    </lineage>
</organism>
<proteinExistence type="predicted"/>
<sequence>MTIMAKEQILSLIEIERAAFEKAKQVGNCDAAWRALEREHILGQAFFWQHIRSHIAMLRFALTQGEIGEALGQFVRLVLAPLGNITGRLPWGNTGRSNVNAFTPMPYPDDLAEIFSLPDQVHRR</sequence>
<dbReference type="InterPro" id="IPR022172">
    <property type="entry name" value="DUF3703"/>
</dbReference>
<dbReference type="Proteomes" id="UP000058074">
    <property type="component" value="Chromosome"/>
</dbReference>
<gene>
    <name evidence="1" type="ORF">AN936_12860</name>
</gene>
<accession>A0A0N9VA03</accession>
<reference evidence="1 2" key="1">
    <citation type="journal article" date="2015" name="Genome Announc.">
        <title>Complete Genome Sequence of Polypropylene Glycol- and Polyethylene Glycol-Degrading Sphingopyxis macrogoltabida Strain EY-1.</title>
        <authorList>
            <person name="Ohtsubo Y."/>
            <person name="Nagata Y."/>
            <person name="Numata M."/>
            <person name="Tsuchikane K."/>
            <person name="Hosoyama A."/>
            <person name="Yamazoe A."/>
            <person name="Tsuda M."/>
            <person name="Fujita N."/>
            <person name="Kawai F."/>
        </authorList>
    </citation>
    <scope>NUCLEOTIDE SEQUENCE [LARGE SCALE GENOMIC DNA]</scope>
    <source>
        <strain evidence="1 2">EY-1</strain>
    </source>
</reference>
<evidence type="ECO:0000313" key="2">
    <source>
        <dbReference type="Proteomes" id="UP000058074"/>
    </source>
</evidence>
<evidence type="ECO:0008006" key="3">
    <source>
        <dbReference type="Google" id="ProtNLM"/>
    </source>
</evidence>
<evidence type="ECO:0000313" key="1">
    <source>
        <dbReference type="EMBL" id="ALH81224.1"/>
    </source>
</evidence>
<dbReference type="KEGG" id="smag:AN936_12860"/>
<dbReference type="AlphaFoldDB" id="A0A0N9VA03"/>